<dbReference type="SUPFAM" id="SSF52833">
    <property type="entry name" value="Thioredoxin-like"/>
    <property type="match status" value="1"/>
</dbReference>
<dbReference type="Proteomes" id="UP000034462">
    <property type="component" value="Unassembled WGS sequence"/>
</dbReference>
<dbReference type="PANTHER" id="PTHR34573:SF1">
    <property type="entry name" value="VITAMIN K EPOXIDE REDUCTASE DOMAIN-CONTAINING PROTEIN"/>
    <property type="match status" value="1"/>
</dbReference>
<dbReference type="Gene3D" id="3.40.30.10">
    <property type="entry name" value="Glutaredoxin"/>
    <property type="match status" value="1"/>
</dbReference>
<evidence type="ECO:0000313" key="1">
    <source>
        <dbReference type="EMBL" id="KKU92701.1"/>
    </source>
</evidence>
<accession>A0A837IK14</accession>
<dbReference type="AlphaFoldDB" id="A0A837IK14"/>
<gene>
    <name evidence="1" type="ORF">UY25_C0008G0002</name>
</gene>
<dbReference type="EMBL" id="LCPH01000008">
    <property type="protein sequence ID" value="KKU92701.1"/>
    <property type="molecule type" value="Genomic_DNA"/>
</dbReference>
<comment type="caution">
    <text evidence="1">The sequence shown here is derived from an EMBL/GenBank/DDBJ whole genome shotgun (WGS) entry which is preliminary data.</text>
</comment>
<organism evidence="1 2">
    <name type="scientific">Candidatus Yanofskybacteria bacterium GW2011_GWC1_48_11</name>
    <dbReference type="NCBI Taxonomy" id="1619027"/>
    <lineage>
        <taxon>Bacteria</taxon>
        <taxon>Candidatus Yanofskyibacteriota</taxon>
    </lineage>
</organism>
<protein>
    <recommendedName>
        <fullName evidence="3">VKORC1/thioredoxin domain protein</fullName>
    </recommendedName>
</protein>
<dbReference type="InterPro" id="IPR036249">
    <property type="entry name" value="Thioredoxin-like_sf"/>
</dbReference>
<dbReference type="PANTHER" id="PTHR34573">
    <property type="entry name" value="VKC DOMAIN-CONTAINING PROTEIN"/>
    <property type="match status" value="1"/>
</dbReference>
<name>A0A837IK14_9BACT</name>
<proteinExistence type="predicted"/>
<reference evidence="1 2" key="1">
    <citation type="journal article" date="2015" name="Nature">
        <title>rRNA introns, odd ribosomes, and small enigmatic genomes across a large radiation of phyla.</title>
        <authorList>
            <person name="Brown C.T."/>
            <person name="Hug L.A."/>
            <person name="Thomas B.C."/>
            <person name="Sharon I."/>
            <person name="Castelle C.J."/>
            <person name="Singh A."/>
            <person name="Wilkins M.J."/>
            <person name="Williams K.H."/>
            <person name="Banfield J.F."/>
        </authorList>
    </citation>
    <scope>NUCLEOTIDE SEQUENCE [LARGE SCALE GENOMIC DNA]</scope>
</reference>
<sequence length="127" mass="13653">MWLLILVLAVAGLVWLIRTPGKPGELDAFASCIKESGATYYGAFWCPNCKNQEAMFGRSADLLPRVECSTPDGRGQLQVCQDASITGYPTWEFADGTRQSGTLPLERLSEATGCLLPAQAGLPEDNG</sequence>
<evidence type="ECO:0000313" key="2">
    <source>
        <dbReference type="Proteomes" id="UP000034462"/>
    </source>
</evidence>
<evidence type="ECO:0008006" key="3">
    <source>
        <dbReference type="Google" id="ProtNLM"/>
    </source>
</evidence>